<reference evidence="1" key="1">
    <citation type="submission" date="2020-05" db="UniProtKB">
        <authorList>
            <consortium name="EnsemblMetazoa"/>
        </authorList>
    </citation>
    <scope>IDENTIFICATION</scope>
    <source>
        <strain evidence="1">SANGQUA</strain>
    </source>
</reference>
<name>A0A182XRJ2_ANOQN</name>
<proteinExistence type="predicted"/>
<dbReference type="Proteomes" id="UP000076407">
    <property type="component" value="Unassembled WGS sequence"/>
</dbReference>
<evidence type="ECO:0000313" key="2">
    <source>
        <dbReference type="Proteomes" id="UP000076407"/>
    </source>
</evidence>
<dbReference type="VEuPathDB" id="VectorBase:AQUA014465"/>
<protein>
    <submittedName>
        <fullName evidence="1">Uncharacterized protein</fullName>
    </submittedName>
</protein>
<keyword evidence="2" id="KW-1185">Reference proteome</keyword>
<organism evidence="1 2">
    <name type="scientific">Anopheles quadriannulatus</name>
    <name type="common">Mosquito</name>
    <dbReference type="NCBI Taxonomy" id="34691"/>
    <lineage>
        <taxon>Eukaryota</taxon>
        <taxon>Metazoa</taxon>
        <taxon>Ecdysozoa</taxon>
        <taxon>Arthropoda</taxon>
        <taxon>Hexapoda</taxon>
        <taxon>Insecta</taxon>
        <taxon>Pterygota</taxon>
        <taxon>Neoptera</taxon>
        <taxon>Endopterygota</taxon>
        <taxon>Diptera</taxon>
        <taxon>Nematocera</taxon>
        <taxon>Culicoidea</taxon>
        <taxon>Culicidae</taxon>
        <taxon>Anophelinae</taxon>
        <taxon>Anopheles</taxon>
    </lineage>
</organism>
<dbReference type="AlphaFoldDB" id="A0A182XRJ2"/>
<evidence type="ECO:0000313" key="1">
    <source>
        <dbReference type="EnsemblMetazoa" id="AQUA014465-PA"/>
    </source>
</evidence>
<dbReference type="EnsemblMetazoa" id="AQUA014465-RA">
    <property type="protein sequence ID" value="AQUA014465-PA"/>
    <property type="gene ID" value="AQUA014465"/>
</dbReference>
<sequence>MKLVVNFGVRIQQRKKVSHCVIL</sequence>
<accession>A0A182XRJ2</accession>